<proteinExistence type="predicted"/>
<evidence type="ECO:0000313" key="3">
    <source>
        <dbReference type="EMBL" id="KAI5408320.1"/>
    </source>
</evidence>
<dbReference type="PANTHER" id="PTHR46033">
    <property type="entry name" value="PROTEIN MAIN-LIKE 2"/>
    <property type="match status" value="1"/>
</dbReference>
<dbReference type="AlphaFoldDB" id="A0A9D5AHX2"/>
<organism evidence="4 5">
    <name type="scientific">Pisum sativum</name>
    <name type="common">Garden pea</name>
    <name type="synonym">Lathyrus oleraceus</name>
    <dbReference type="NCBI Taxonomy" id="3888"/>
    <lineage>
        <taxon>Eukaryota</taxon>
        <taxon>Viridiplantae</taxon>
        <taxon>Streptophyta</taxon>
        <taxon>Embryophyta</taxon>
        <taxon>Tracheophyta</taxon>
        <taxon>Spermatophyta</taxon>
        <taxon>Magnoliopsida</taxon>
        <taxon>eudicotyledons</taxon>
        <taxon>Gunneridae</taxon>
        <taxon>Pentapetalae</taxon>
        <taxon>rosids</taxon>
        <taxon>fabids</taxon>
        <taxon>Fabales</taxon>
        <taxon>Fabaceae</taxon>
        <taxon>Papilionoideae</taxon>
        <taxon>50 kb inversion clade</taxon>
        <taxon>NPAAA clade</taxon>
        <taxon>Hologalegina</taxon>
        <taxon>IRL clade</taxon>
        <taxon>Fabeae</taxon>
        <taxon>Lathyrus</taxon>
    </lineage>
</organism>
<keyword evidence="5" id="KW-1185">Reference proteome</keyword>
<dbReference type="Gramene" id="Psat05G0422700-T1">
    <property type="protein sequence ID" value="KAI5408320.1"/>
    <property type="gene ID" value="KIW84_054227"/>
</dbReference>
<feature type="domain" description="Aminotransferase-like plant mobile" evidence="2">
    <location>
        <begin position="129"/>
        <end position="363"/>
    </location>
</feature>
<reference evidence="4 5" key="1">
    <citation type="journal article" date="2022" name="Nat. Genet.">
        <title>Improved pea reference genome and pan-genome highlight genomic features and evolutionary characteristics.</title>
        <authorList>
            <person name="Yang T."/>
            <person name="Liu R."/>
            <person name="Luo Y."/>
            <person name="Hu S."/>
            <person name="Wang D."/>
            <person name="Wang C."/>
            <person name="Pandey M.K."/>
            <person name="Ge S."/>
            <person name="Xu Q."/>
            <person name="Li N."/>
            <person name="Li G."/>
            <person name="Huang Y."/>
            <person name="Saxena R.K."/>
            <person name="Ji Y."/>
            <person name="Li M."/>
            <person name="Yan X."/>
            <person name="He Y."/>
            <person name="Liu Y."/>
            <person name="Wang X."/>
            <person name="Xiang C."/>
            <person name="Varshney R.K."/>
            <person name="Ding H."/>
            <person name="Gao S."/>
            <person name="Zong X."/>
        </authorList>
    </citation>
    <scope>NUCLEOTIDE SEQUENCE [LARGE SCALE GENOMIC DNA]</scope>
    <source>
        <strain evidence="4 5">cv. Zhongwan 6</strain>
    </source>
</reference>
<sequence length="437" mass="50743">MDPEMALVDISSFSMHLNKFIGWTVHPRVKEEVEKTCFKYFMRFPTDKVKIPKQMIADLLRFYDYEKEYFVFGDTKVDLGLEDISGIEPEDPIETIVNHLSVNSGEANDLPLPSNKGKKSHDISLTRLKVKFESIVVTEENVKSHVKAYLLFLLGNVIFSTSSFDGVSVIYLRFLEVLDIDNYAWGAAVLATLKVSMNKVRKGNKTLTGFAYLLMVFAFERFKCLRKIFDFTIPSQFPLMLGWANLTNENLRKRSIMPNMATCYDKLREMTDEEVDLFPYKRDGLEAELLDQFQYQSWMVYAKVYIICFGNIAKHSVHICWKQLGLESEHVKKRIADFREIKLKERGPEKDKNWKNFNKFYTHCNTRWAERNMFLIKKDLFVNEPIMNYAQEGDVDETETEEPIQENTSSISTSTPRCNFLSPTPQDASTSTPECSF</sequence>
<feature type="compositionally biased region" description="Polar residues" evidence="1">
    <location>
        <begin position="405"/>
        <end position="437"/>
    </location>
</feature>
<dbReference type="Gramene" id="Psat05G0422800-T1">
    <property type="protein sequence ID" value="KAI5408321.1"/>
    <property type="gene ID" value="KIW84_054228"/>
</dbReference>
<dbReference type="InterPro" id="IPR044824">
    <property type="entry name" value="MAIN-like"/>
</dbReference>
<dbReference type="EMBL" id="JAMSHJ010000005">
    <property type="protein sequence ID" value="KAI5408320.1"/>
    <property type="molecule type" value="Genomic_DNA"/>
</dbReference>
<comment type="caution">
    <text evidence="4">The sequence shown here is derived from an EMBL/GenBank/DDBJ whole genome shotgun (WGS) entry which is preliminary data.</text>
</comment>
<evidence type="ECO:0000313" key="4">
    <source>
        <dbReference type="EMBL" id="KAI5408321.1"/>
    </source>
</evidence>
<evidence type="ECO:0000256" key="1">
    <source>
        <dbReference type="SAM" id="MobiDB-lite"/>
    </source>
</evidence>
<name>A0A9D5AHX2_PEA</name>
<feature type="region of interest" description="Disordered" evidence="1">
    <location>
        <begin position="392"/>
        <end position="437"/>
    </location>
</feature>
<dbReference type="PANTHER" id="PTHR46033:SF17">
    <property type="entry name" value="AMINOTRANSFERASE-LIKE PLANT MOBILE DOMAIN-CONTAINING PROTEIN"/>
    <property type="match status" value="1"/>
</dbReference>
<dbReference type="InterPro" id="IPR019557">
    <property type="entry name" value="AminoTfrase-like_pln_mobile"/>
</dbReference>
<gene>
    <name evidence="3" type="ORF">KIW84_054227</name>
    <name evidence="4" type="ORF">KIW84_054228</name>
</gene>
<accession>A0A9D5AHX2</accession>
<evidence type="ECO:0000313" key="5">
    <source>
        <dbReference type="Proteomes" id="UP001058974"/>
    </source>
</evidence>
<dbReference type="EMBL" id="JAMSHJ010000005">
    <property type="protein sequence ID" value="KAI5408321.1"/>
    <property type="molecule type" value="Genomic_DNA"/>
</dbReference>
<dbReference type="GO" id="GO:0010073">
    <property type="term" value="P:meristem maintenance"/>
    <property type="evidence" value="ECO:0007669"/>
    <property type="project" value="InterPro"/>
</dbReference>
<dbReference type="Proteomes" id="UP001058974">
    <property type="component" value="Chromosome 5"/>
</dbReference>
<feature type="compositionally biased region" description="Acidic residues" evidence="1">
    <location>
        <begin position="393"/>
        <end position="404"/>
    </location>
</feature>
<dbReference type="Pfam" id="PF10536">
    <property type="entry name" value="PMD"/>
    <property type="match status" value="1"/>
</dbReference>
<protein>
    <recommendedName>
        <fullName evidence="2">Aminotransferase-like plant mobile domain-containing protein</fullName>
    </recommendedName>
</protein>
<evidence type="ECO:0000259" key="2">
    <source>
        <dbReference type="Pfam" id="PF10536"/>
    </source>
</evidence>